<keyword evidence="6 9" id="KW-0812">Transmembrane</keyword>
<protein>
    <recommendedName>
        <fullName evidence="9">Transport permease protein</fullName>
    </recommendedName>
</protein>
<accession>A0A9D1YDN8</accession>
<evidence type="ECO:0000313" key="11">
    <source>
        <dbReference type="EMBL" id="HIY26909.1"/>
    </source>
</evidence>
<feature type="transmembrane region" description="Helical" evidence="9">
    <location>
        <begin position="138"/>
        <end position="165"/>
    </location>
</feature>
<gene>
    <name evidence="11" type="ORF">H9838_07040</name>
</gene>
<evidence type="ECO:0000256" key="9">
    <source>
        <dbReference type="RuleBase" id="RU361157"/>
    </source>
</evidence>
<dbReference type="GO" id="GO:0015920">
    <property type="term" value="P:lipopolysaccharide transport"/>
    <property type="evidence" value="ECO:0007669"/>
    <property type="project" value="TreeGrafter"/>
</dbReference>
<evidence type="ECO:0000256" key="1">
    <source>
        <dbReference type="ARBA" id="ARBA00004429"/>
    </source>
</evidence>
<dbReference type="PRINTS" id="PR00164">
    <property type="entry name" value="ABC2TRNSPORT"/>
</dbReference>
<dbReference type="PANTHER" id="PTHR30413:SF8">
    <property type="entry name" value="TRANSPORT PERMEASE PROTEIN"/>
    <property type="match status" value="1"/>
</dbReference>
<feature type="transmembrane region" description="Helical" evidence="9">
    <location>
        <begin position="30"/>
        <end position="52"/>
    </location>
</feature>
<dbReference type="InterPro" id="IPR000412">
    <property type="entry name" value="ABC_2_transport"/>
</dbReference>
<keyword evidence="7 9" id="KW-1133">Transmembrane helix</keyword>
<feature type="domain" description="ABC transmembrane type-2" evidence="10">
    <location>
        <begin position="31"/>
        <end position="249"/>
    </location>
</feature>
<evidence type="ECO:0000256" key="2">
    <source>
        <dbReference type="ARBA" id="ARBA00007783"/>
    </source>
</evidence>
<keyword evidence="3 9" id="KW-0813">Transport</keyword>
<evidence type="ECO:0000313" key="12">
    <source>
        <dbReference type="Proteomes" id="UP000823915"/>
    </source>
</evidence>
<reference evidence="11" key="2">
    <citation type="submission" date="2021-04" db="EMBL/GenBank/DDBJ databases">
        <authorList>
            <person name="Gilroy R."/>
        </authorList>
    </citation>
    <scope>NUCLEOTIDE SEQUENCE</scope>
    <source>
        <strain evidence="11">1282</strain>
    </source>
</reference>
<proteinExistence type="inferred from homology"/>
<dbReference type="GO" id="GO:0043190">
    <property type="term" value="C:ATP-binding cassette (ABC) transporter complex"/>
    <property type="evidence" value="ECO:0007669"/>
    <property type="project" value="InterPro"/>
</dbReference>
<evidence type="ECO:0000256" key="7">
    <source>
        <dbReference type="ARBA" id="ARBA00022989"/>
    </source>
</evidence>
<feature type="transmembrane region" description="Helical" evidence="9">
    <location>
        <begin position="64"/>
        <end position="88"/>
    </location>
</feature>
<evidence type="ECO:0000256" key="8">
    <source>
        <dbReference type="ARBA" id="ARBA00023136"/>
    </source>
</evidence>
<feature type="transmembrane region" description="Helical" evidence="9">
    <location>
        <begin position="228"/>
        <end position="246"/>
    </location>
</feature>
<feature type="transmembrane region" description="Helical" evidence="9">
    <location>
        <begin position="172"/>
        <end position="190"/>
    </location>
</feature>
<name>A0A9D1YDN8_9FIRM</name>
<dbReference type="Pfam" id="PF01061">
    <property type="entry name" value="ABC2_membrane"/>
    <property type="match status" value="1"/>
</dbReference>
<sequence>MDRWERWKQYAFVVEQLTGRELKRKYARSLLGVVWSLLHPLLSMGLLSLIFSHMFRRSIENYPIYYLTGYLVWQTFTLATSSSVTALADNRSLLLKVRFPLELFLLGKNAAAFVNLGWSFLAYLVMLLAFRVPVGLPILLWLPVGVCLFFFSLGLSLLLAAAFLFFGDIKHLYGVILTLWMYCSALFYPVEQLPAAMAQVVGANPLYQMIACLRGGVLEGRWPGPGELLAPALWAAAVFGAGLLAFRRLRPGILRRL</sequence>
<evidence type="ECO:0000256" key="5">
    <source>
        <dbReference type="ARBA" id="ARBA00022519"/>
    </source>
</evidence>
<evidence type="ECO:0000256" key="4">
    <source>
        <dbReference type="ARBA" id="ARBA00022475"/>
    </source>
</evidence>
<comment type="caution">
    <text evidence="11">The sequence shown here is derived from an EMBL/GenBank/DDBJ whole genome shotgun (WGS) entry which is preliminary data.</text>
</comment>
<evidence type="ECO:0000259" key="10">
    <source>
        <dbReference type="PROSITE" id="PS51012"/>
    </source>
</evidence>
<dbReference type="PANTHER" id="PTHR30413">
    <property type="entry name" value="INNER MEMBRANE TRANSPORT PERMEASE"/>
    <property type="match status" value="1"/>
</dbReference>
<dbReference type="InterPro" id="IPR047817">
    <property type="entry name" value="ABC2_TM_bact-type"/>
</dbReference>
<feature type="transmembrane region" description="Helical" evidence="9">
    <location>
        <begin position="109"/>
        <end position="132"/>
    </location>
</feature>
<reference evidence="11" key="1">
    <citation type="journal article" date="2021" name="PeerJ">
        <title>Extensive microbial diversity within the chicken gut microbiome revealed by metagenomics and culture.</title>
        <authorList>
            <person name="Gilroy R."/>
            <person name="Ravi A."/>
            <person name="Getino M."/>
            <person name="Pursley I."/>
            <person name="Horton D.L."/>
            <person name="Alikhan N.F."/>
            <person name="Baker D."/>
            <person name="Gharbi K."/>
            <person name="Hall N."/>
            <person name="Watson M."/>
            <person name="Adriaenssens E.M."/>
            <person name="Foster-Nyarko E."/>
            <person name="Jarju S."/>
            <person name="Secka A."/>
            <person name="Antonio M."/>
            <person name="Oren A."/>
            <person name="Chaudhuri R.R."/>
            <person name="La Ragione R."/>
            <person name="Hildebrand F."/>
            <person name="Pallen M.J."/>
        </authorList>
    </citation>
    <scope>NUCLEOTIDE SEQUENCE</scope>
    <source>
        <strain evidence="11">1282</strain>
    </source>
</reference>
<keyword evidence="5" id="KW-0997">Cell inner membrane</keyword>
<evidence type="ECO:0000256" key="6">
    <source>
        <dbReference type="ARBA" id="ARBA00022692"/>
    </source>
</evidence>
<dbReference type="PROSITE" id="PS51012">
    <property type="entry name" value="ABC_TM2"/>
    <property type="match status" value="1"/>
</dbReference>
<dbReference type="AlphaFoldDB" id="A0A9D1YDN8"/>
<comment type="subcellular location">
    <subcellularLocation>
        <location evidence="1">Cell inner membrane</location>
        <topology evidence="1">Multi-pass membrane protein</topology>
    </subcellularLocation>
    <subcellularLocation>
        <location evidence="9">Cell membrane</location>
        <topology evidence="9">Multi-pass membrane protein</topology>
    </subcellularLocation>
</comment>
<keyword evidence="8 9" id="KW-0472">Membrane</keyword>
<keyword evidence="4 9" id="KW-1003">Cell membrane</keyword>
<organism evidence="11 12">
    <name type="scientific">Candidatus Acutalibacter pullistercoris</name>
    <dbReference type="NCBI Taxonomy" id="2838418"/>
    <lineage>
        <taxon>Bacteria</taxon>
        <taxon>Bacillati</taxon>
        <taxon>Bacillota</taxon>
        <taxon>Clostridia</taxon>
        <taxon>Eubacteriales</taxon>
        <taxon>Acutalibacteraceae</taxon>
        <taxon>Acutalibacter</taxon>
    </lineage>
</organism>
<evidence type="ECO:0000256" key="3">
    <source>
        <dbReference type="ARBA" id="ARBA00022448"/>
    </source>
</evidence>
<dbReference type="EMBL" id="DXDU01000114">
    <property type="protein sequence ID" value="HIY26909.1"/>
    <property type="molecule type" value="Genomic_DNA"/>
</dbReference>
<dbReference type="Proteomes" id="UP000823915">
    <property type="component" value="Unassembled WGS sequence"/>
</dbReference>
<dbReference type="GO" id="GO:0140359">
    <property type="term" value="F:ABC-type transporter activity"/>
    <property type="evidence" value="ECO:0007669"/>
    <property type="project" value="InterPro"/>
</dbReference>
<dbReference type="InterPro" id="IPR013525">
    <property type="entry name" value="ABC2_TM"/>
</dbReference>
<comment type="similarity">
    <text evidence="2 9">Belongs to the ABC-2 integral membrane protein family.</text>
</comment>